<evidence type="ECO:0000313" key="2">
    <source>
        <dbReference type="Proteomes" id="UP000828083"/>
    </source>
</evidence>
<reference evidence="1 2" key="1">
    <citation type="submission" date="2021-04" db="EMBL/GenBank/DDBJ databases">
        <authorList>
            <person name="Shkoporov A.N."/>
            <person name="Stockdale S.R."/>
            <person name="Guerin E."/>
            <person name="Ross R.P."/>
            <person name="Hill C."/>
        </authorList>
    </citation>
    <scope>NUCLEOTIDE SEQUENCE [LARGE SCALE GENOMIC DNA]</scope>
    <source>
        <strain evidence="2">cr23_1</strain>
    </source>
</reference>
<gene>
    <name evidence="1" type="primary">gp_78117</name>
</gene>
<accession>A0AAE7RXP7</accession>
<sequence>MLQYPQYPIPNYKNGGIHIKKKNRGKFTKSAKAAGQSVQEHAHSVMNNPKASTLQRRRANFAIQAKKWAKKRKKK</sequence>
<dbReference type="EMBL" id="MZ130500">
    <property type="protein sequence ID" value="QWM91444.2"/>
    <property type="molecule type" value="Genomic_DNA"/>
</dbReference>
<proteinExistence type="predicted"/>
<organism evidence="1 2">
    <name type="scientific">uncultured phage cr23_1</name>
    <dbReference type="NCBI Taxonomy" id="2986419"/>
    <lineage>
        <taxon>Viruses</taxon>
        <taxon>Duplodnaviria</taxon>
        <taxon>Heunggongvirae</taxon>
        <taxon>Uroviricota</taxon>
        <taxon>Caudoviricetes</taxon>
        <taxon>Crassvirales</taxon>
        <taxon>Suoliviridae</taxon>
        <taxon>Uncouvirinae</taxon>
        <taxon>Aurodevirus</taxon>
        <taxon>Aurodevirus hiberniae</taxon>
    </lineage>
</organism>
<dbReference type="Proteomes" id="UP000828083">
    <property type="component" value="Segment"/>
</dbReference>
<protein>
    <submittedName>
        <fullName evidence="1">Transcriptional regulator</fullName>
    </submittedName>
</protein>
<evidence type="ECO:0000313" key="1">
    <source>
        <dbReference type="EMBL" id="QWM91444.2"/>
    </source>
</evidence>
<name>A0AAE7RXP7_9CAUD</name>
<keyword evidence="2" id="KW-1185">Reference proteome</keyword>